<feature type="domain" description="DUF2087" evidence="1">
    <location>
        <begin position="19"/>
        <end position="88"/>
    </location>
</feature>
<accession>A0A8J3GP67</accession>
<evidence type="ECO:0000313" key="2">
    <source>
        <dbReference type="EMBL" id="GHF09610.1"/>
    </source>
</evidence>
<proteinExistence type="predicted"/>
<sequence>MPVPDESVRRFLVRGEDTIDRYPRRQTDRRMLLQWIADRTFPPGEPALTESEVNGRLYRYSEDVAVLRRYLVDAGMLDRSSDGTAYRRILISVVE</sequence>
<evidence type="ECO:0000313" key="3">
    <source>
        <dbReference type="Proteomes" id="UP000617531"/>
    </source>
</evidence>
<keyword evidence="3" id="KW-1185">Reference proteome</keyword>
<evidence type="ECO:0000259" key="1">
    <source>
        <dbReference type="Pfam" id="PF09860"/>
    </source>
</evidence>
<reference evidence="2" key="2">
    <citation type="submission" date="2020-09" db="EMBL/GenBank/DDBJ databases">
        <authorList>
            <person name="Sun Q."/>
            <person name="Zhou Y."/>
        </authorList>
    </citation>
    <scope>NUCLEOTIDE SEQUENCE</scope>
    <source>
        <strain evidence="2">CGMCC 1.16548</strain>
    </source>
</reference>
<protein>
    <recommendedName>
        <fullName evidence="1">DUF2087 domain-containing protein</fullName>
    </recommendedName>
</protein>
<gene>
    <name evidence="2" type="ORF">GCM10011600_08290</name>
</gene>
<dbReference type="EMBL" id="BNAI01000001">
    <property type="protein sequence ID" value="GHF09610.1"/>
    <property type="molecule type" value="Genomic_DNA"/>
</dbReference>
<reference evidence="2" key="1">
    <citation type="journal article" date="2014" name="Int. J. Syst. Evol. Microbiol.">
        <title>Complete genome sequence of Corynebacterium casei LMG S-19264T (=DSM 44701T), isolated from a smear-ripened cheese.</title>
        <authorList>
            <consortium name="US DOE Joint Genome Institute (JGI-PGF)"/>
            <person name="Walter F."/>
            <person name="Albersmeier A."/>
            <person name="Kalinowski J."/>
            <person name="Ruckert C."/>
        </authorList>
    </citation>
    <scope>NUCLEOTIDE SEQUENCE</scope>
    <source>
        <strain evidence="2">CGMCC 1.16548</strain>
    </source>
</reference>
<dbReference type="Pfam" id="PF09860">
    <property type="entry name" value="DUF2087"/>
    <property type="match status" value="1"/>
</dbReference>
<dbReference type="InterPro" id="IPR018656">
    <property type="entry name" value="DUF2087"/>
</dbReference>
<organism evidence="2 3">
    <name type="scientific">Pseudolysinimonas yzui</name>
    <dbReference type="NCBI Taxonomy" id="2708254"/>
    <lineage>
        <taxon>Bacteria</taxon>
        <taxon>Bacillati</taxon>
        <taxon>Actinomycetota</taxon>
        <taxon>Actinomycetes</taxon>
        <taxon>Micrococcales</taxon>
        <taxon>Microbacteriaceae</taxon>
        <taxon>Pseudolysinimonas</taxon>
    </lineage>
</organism>
<dbReference type="RefSeq" id="WP_191282067.1">
    <property type="nucleotide sequence ID" value="NZ_BNAI01000001.1"/>
</dbReference>
<dbReference type="AlphaFoldDB" id="A0A8J3GP67"/>
<name>A0A8J3GP67_9MICO</name>
<dbReference type="Proteomes" id="UP000617531">
    <property type="component" value="Unassembled WGS sequence"/>
</dbReference>
<comment type="caution">
    <text evidence="2">The sequence shown here is derived from an EMBL/GenBank/DDBJ whole genome shotgun (WGS) entry which is preliminary data.</text>
</comment>